<keyword evidence="4" id="KW-1003">Cell membrane</keyword>
<feature type="transmembrane region" description="Helical" evidence="8">
    <location>
        <begin position="124"/>
        <end position="142"/>
    </location>
</feature>
<dbReference type="EMBL" id="CP001110">
    <property type="protein sequence ID" value="ACF43141.1"/>
    <property type="molecule type" value="Genomic_DNA"/>
</dbReference>
<feature type="transmembrane region" description="Helical" evidence="8">
    <location>
        <begin position="93"/>
        <end position="112"/>
    </location>
</feature>
<dbReference type="PANTHER" id="PTHR36838">
    <property type="entry name" value="AUXIN EFFLUX CARRIER FAMILY PROTEIN"/>
    <property type="match status" value="1"/>
</dbReference>
<keyword evidence="10" id="KW-1185">Reference proteome</keyword>
<protein>
    <submittedName>
        <fullName evidence="9">Auxin Efflux Carrier</fullName>
    </submittedName>
</protein>
<keyword evidence="6 8" id="KW-1133">Transmembrane helix</keyword>
<feature type="transmembrane region" description="Helical" evidence="8">
    <location>
        <begin position="34"/>
        <end position="56"/>
    </location>
</feature>
<dbReference type="GO" id="GO:0055085">
    <property type="term" value="P:transmembrane transport"/>
    <property type="evidence" value="ECO:0007669"/>
    <property type="project" value="InterPro"/>
</dbReference>
<dbReference type="Proteomes" id="UP000002724">
    <property type="component" value="Chromosome"/>
</dbReference>
<evidence type="ECO:0000256" key="3">
    <source>
        <dbReference type="ARBA" id="ARBA00022448"/>
    </source>
</evidence>
<keyword evidence="7 8" id="KW-0472">Membrane</keyword>
<evidence type="ECO:0000256" key="1">
    <source>
        <dbReference type="ARBA" id="ARBA00004651"/>
    </source>
</evidence>
<evidence type="ECO:0000256" key="5">
    <source>
        <dbReference type="ARBA" id="ARBA00022692"/>
    </source>
</evidence>
<dbReference type="GO" id="GO:0005886">
    <property type="term" value="C:plasma membrane"/>
    <property type="evidence" value="ECO:0007669"/>
    <property type="project" value="UniProtKB-SubCell"/>
</dbReference>
<feature type="transmembrane region" description="Helical" evidence="8">
    <location>
        <begin position="274"/>
        <end position="296"/>
    </location>
</feature>
<dbReference type="Pfam" id="PF03547">
    <property type="entry name" value="Mem_trans"/>
    <property type="match status" value="1"/>
</dbReference>
<evidence type="ECO:0000256" key="8">
    <source>
        <dbReference type="SAM" id="Phobius"/>
    </source>
</evidence>
<accession>B4SEZ4</accession>
<feature type="transmembrane region" description="Helical" evidence="8">
    <location>
        <begin position="247"/>
        <end position="267"/>
    </location>
</feature>
<evidence type="ECO:0000313" key="10">
    <source>
        <dbReference type="Proteomes" id="UP000002724"/>
    </source>
</evidence>
<dbReference type="InterPro" id="IPR004776">
    <property type="entry name" value="Mem_transp_PIN-like"/>
</dbReference>
<feature type="transmembrane region" description="Helical" evidence="8">
    <location>
        <begin position="6"/>
        <end position="22"/>
    </location>
</feature>
<feature type="transmembrane region" description="Helical" evidence="8">
    <location>
        <begin position="215"/>
        <end position="241"/>
    </location>
</feature>
<dbReference type="InterPro" id="IPR038770">
    <property type="entry name" value="Na+/solute_symporter_sf"/>
</dbReference>
<keyword evidence="5 8" id="KW-0812">Transmembrane</keyword>
<comment type="subcellular location">
    <subcellularLocation>
        <location evidence="1">Cell membrane</location>
        <topology evidence="1">Multi-pass membrane protein</topology>
    </subcellularLocation>
</comment>
<feature type="transmembrane region" description="Helical" evidence="8">
    <location>
        <begin position="62"/>
        <end position="81"/>
    </location>
</feature>
<feature type="transmembrane region" description="Helical" evidence="8">
    <location>
        <begin position="182"/>
        <end position="203"/>
    </location>
</feature>
<reference evidence="9 10" key="1">
    <citation type="submission" date="2008-06" db="EMBL/GenBank/DDBJ databases">
        <title>Complete sequence of Pelodictyon phaeoclathratiforme BU-1.</title>
        <authorList>
            <consortium name="US DOE Joint Genome Institute"/>
            <person name="Lucas S."/>
            <person name="Copeland A."/>
            <person name="Lapidus A."/>
            <person name="Glavina del Rio T."/>
            <person name="Dalin E."/>
            <person name="Tice H."/>
            <person name="Bruce D."/>
            <person name="Goodwin L."/>
            <person name="Pitluck S."/>
            <person name="Schmutz J."/>
            <person name="Larimer F."/>
            <person name="Land M."/>
            <person name="Hauser L."/>
            <person name="Kyrpides N."/>
            <person name="Mikhailova N."/>
            <person name="Liu Z."/>
            <person name="Li T."/>
            <person name="Zhao F."/>
            <person name="Overmann J."/>
            <person name="Bryant D.A."/>
            <person name="Richardson P."/>
        </authorList>
    </citation>
    <scope>NUCLEOTIDE SEQUENCE [LARGE SCALE GENOMIC DNA]</scope>
    <source>
        <strain evidence="10">DSM 5477 / BU-1</strain>
    </source>
</reference>
<dbReference type="PANTHER" id="PTHR36838:SF3">
    <property type="entry name" value="TRANSPORTER AUXIN EFFLUX CARRIER EC FAMILY"/>
    <property type="match status" value="1"/>
</dbReference>
<dbReference type="Gene3D" id="1.20.1530.20">
    <property type="match status" value="1"/>
</dbReference>
<evidence type="ECO:0000256" key="4">
    <source>
        <dbReference type="ARBA" id="ARBA00022475"/>
    </source>
</evidence>
<evidence type="ECO:0000256" key="2">
    <source>
        <dbReference type="ARBA" id="ARBA00010145"/>
    </source>
</evidence>
<evidence type="ECO:0000313" key="9">
    <source>
        <dbReference type="EMBL" id="ACF43141.1"/>
    </source>
</evidence>
<name>B4SEZ4_PELPB</name>
<comment type="similarity">
    <text evidence="2">Belongs to the auxin efflux carrier (TC 2.A.69) family.</text>
</comment>
<evidence type="ECO:0000256" key="6">
    <source>
        <dbReference type="ARBA" id="ARBA00022989"/>
    </source>
</evidence>
<dbReference type="eggNOG" id="COG0679">
    <property type="taxonomic scope" value="Bacteria"/>
</dbReference>
<evidence type="ECO:0000256" key="7">
    <source>
        <dbReference type="ARBA" id="ARBA00023136"/>
    </source>
</evidence>
<organism evidence="9 10">
    <name type="scientific">Pelodictyon phaeoclathratiforme (strain DSM 5477 / BU-1)</name>
    <dbReference type="NCBI Taxonomy" id="324925"/>
    <lineage>
        <taxon>Bacteria</taxon>
        <taxon>Pseudomonadati</taxon>
        <taxon>Chlorobiota</taxon>
        <taxon>Chlorobiia</taxon>
        <taxon>Chlorobiales</taxon>
        <taxon>Chlorobiaceae</taxon>
        <taxon>Chlorobium/Pelodictyon group</taxon>
        <taxon>Pelodictyon</taxon>
    </lineage>
</organism>
<gene>
    <name evidence="9" type="ordered locus">Ppha_0853</name>
</gene>
<proteinExistence type="inferred from homology"/>
<keyword evidence="3" id="KW-0813">Transport</keyword>
<sequence>MLDLAFLLAPVFATFFLGMFLRKTSVFDDYAPDVLFKLVYHLTLPALLISVLSWVVISRAMLFLPLLSSLLILLTLAAALLTGKAIKMQKKTWLVVAGGSMIMNVGFVIPFIQSFYGDDGLARLFIFDLPNGLLASAVVCTFGNNDGGATKNGLLKKLITSPPLLALIAALLMNAFDLRPMPIATSVLHSIGKLTIPLMLLALGASFRITKINPFHLAVAIVLRMVLGLALGVWLASLFGLEGLDRAIVVLSASAPAGFSTISLASIEELDHEFAATLVASSMIVAMILIPVLLTIL</sequence>
<dbReference type="STRING" id="324925.Ppha_0853"/>
<dbReference type="KEGG" id="pph:Ppha_0853"/>
<dbReference type="AlphaFoldDB" id="B4SEZ4"/>
<dbReference type="HOGENOM" id="CLU_056175_5_2_10"/>
<feature type="transmembrane region" description="Helical" evidence="8">
    <location>
        <begin position="154"/>
        <end position="176"/>
    </location>
</feature>
<dbReference type="OrthoDB" id="598078at2"/>